<name>A0AAV5M6X1_9ROSI</name>
<proteinExistence type="predicted"/>
<dbReference type="Proteomes" id="UP001054252">
    <property type="component" value="Unassembled WGS sequence"/>
</dbReference>
<reference evidence="1 2" key="1">
    <citation type="journal article" date="2021" name="Commun. Biol.">
        <title>The genome of Shorea leprosula (Dipterocarpaceae) highlights the ecological relevance of drought in aseasonal tropical rainforests.</title>
        <authorList>
            <person name="Ng K.K.S."/>
            <person name="Kobayashi M.J."/>
            <person name="Fawcett J.A."/>
            <person name="Hatakeyama M."/>
            <person name="Paape T."/>
            <person name="Ng C.H."/>
            <person name="Ang C.C."/>
            <person name="Tnah L.H."/>
            <person name="Lee C.T."/>
            <person name="Nishiyama T."/>
            <person name="Sese J."/>
            <person name="O'Brien M.J."/>
            <person name="Copetti D."/>
            <person name="Mohd Noor M.I."/>
            <person name="Ong R.C."/>
            <person name="Putra M."/>
            <person name="Sireger I.Z."/>
            <person name="Indrioko S."/>
            <person name="Kosugi Y."/>
            <person name="Izuno A."/>
            <person name="Isagi Y."/>
            <person name="Lee S.L."/>
            <person name="Shimizu K.K."/>
        </authorList>
    </citation>
    <scope>NUCLEOTIDE SEQUENCE [LARGE SCALE GENOMIC DNA]</scope>
    <source>
        <strain evidence="1">214</strain>
    </source>
</reference>
<keyword evidence="2" id="KW-1185">Reference proteome</keyword>
<accession>A0AAV5M6X1</accession>
<dbReference type="AlphaFoldDB" id="A0AAV5M6X1"/>
<evidence type="ECO:0000313" key="1">
    <source>
        <dbReference type="EMBL" id="GKV44262.1"/>
    </source>
</evidence>
<gene>
    <name evidence="1" type="ORF">SLEP1_g51459</name>
</gene>
<dbReference type="EMBL" id="BPVZ01000179">
    <property type="protein sequence ID" value="GKV44262.1"/>
    <property type="molecule type" value="Genomic_DNA"/>
</dbReference>
<comment type="caution">
    <text evidence="1">The sequence shown here is derived from an EMBL/GenBank/DDBJ whole genome shotgun (WGS) entry which is preliminary data.</text>
</comment>
<protein>
    <submittedName>
        <fullName evidence="1">Uncharacterized protein</fullName>
    </submittedName>
</protein>
<evidence type="ECO:0000313" key="2">
    <source>
        <dbReference type="Proteomes" id="UP001054252"/>
    </source>
</evidence>
<organism evidence="1 2">
    <name type="scientific">Rubroshorea leprosula</name>
    <dbReference type="NCBI Taxonomy" id="152421"/>
    <lineage>
        <taxon>Eukaryota</taxon>
        <taxon>Viridiplantae</taxon>
        <taxon>Streptophyta</taxon>
        <taxon>Embryophyta</taxon>
        <taxon>Tracheophyta</taxon>
        <taxon>Spermatophyta</taxon>
        <taxon>Magnoliopsida</taxon>
        <taxon>eudicotyledons</taxon>
        <taxon>Gunneridae</taxon>
        <taxon>Pentapetalae</taxon>
        <taxon>rosids</taxon>
        <taxon>malvids</taxon>
        <taxon>Malvales</taxon>
        <taxon>Dipterocarpaceae</taxon>
        <taxon>Rubroshorea</taxon>
    </lineage>
</organism>
<sequence>MIAKFSFPVSSHLMRNGRNAGQKFNPKRVISQTDIYFQFLIPLLNSSFIVRLQIRRTPW</sequence>